<evidence type="ECO:0000313" key="5">
    <source>
        <dbReference type="Proteomes" id="UP000242645"/>
    </source>
</evidence>
<keyword evidence="2" id="KW-0288">FMN</keyword>
<dbReference type="PANTHER" id="PTHR43278">
    <property type="entry name" value="NAD(P)H-DEPENDENT FMN-CONTAINING OXIDOREDUCTASE YWQN-RELATED"/>
    <property type="match status" value="1"/>
</dbReference>
<proteinExistence type="predicted"/>
<dbReference type="InterPro" id="IPR005025">
    <property type="entry name" value="FMN_Rdtase-like_dom"/>
</dbReference>
<dbReference type="OrthoDB" id="9805976at2"/>
<dbReference type="InterPro" id="IPR029039">
    <property type="entry name" value="Flavoprotein-like_sf"/>
</dbReference>
<evidence type="ECO:0000256" key="1">
    <source>
        <dbReference type="ARBA" id="ARBA00022630"/>
    </source>
</evidence>
<dbReference type="EMBL" id="AP017368">
    <property type="protein sequence ID" value="BAV92240.1"/>
    <property type="molecule type" value="Genomic_DNA"/>
</dbReference>
<dbReference type="PANTHER" id="PTHR43278:SF4">
    <property type="entry name" value="NAD(P)H-DEPENDENT FMN-CONTAINING OXIDOREDUCTASE YWQN-RELATED"/>
    <property type="match status" value="1"/>
</dbReference>
<dbReference type="Proteomes" id="UP000242645">
    <property type="component" value="Chromosome"/>
</dbReference>
<accession>A0A1J1E456</accession>
<dbReference type="Gene3D" id="3.40.50.360">
    <property type="match status" value="1"/>
</dbReference>
<dbReference type="AlphaFoldDB" id="A0A1J1E456"/>
<keyword evidence="5" id="KW-1185">Reference proteome</keyword>
<evidence type="ECO:0000256" key="2">
    <source>
        <dbReference type="ARBA" id="ARBA00022643"/>
    </source>
</evidence>
<dbReference type="SUPFAM" id="SSF52218">
    <property type="entry name" value="Flavoproteins"/>
    <property type="match status" value="1"/>
</dbReference>
<sequence length="202" mass="22182">MSAVTLLCSPRPGGVSDTAARIFAEGAAEAGVGMRPVALRDYSILPCTGCRKCAPPPHSCRIAAPTACRPDQTEEIFALLRSAPLVFIAAPVYFYALPSHFKAFIDRSQRFWAARGQSPQQRQNAVVAALTAGRKHGRRLFSGSLLTLGYFLRALGAELRQTRLLRGLEDPKDLLRRRRACACLRDLGRNWGQWAAGMRENT</sequence>
<dbReference type="InterPro" id="IPR051796">
    <property type="entry name" value="ISF_SsuE-like"/>
</dbReference>
<reference evidence="4 5" key="1">
    <citation type="journal article" date="2017" name="ISME J.">
        <title>Genome of 'Ca. Desulfovibrio trichonymphae', an H2-oxidizing bacterium in a tripartite symbiotic system within a protist cell in the termite gut.</title>
        <authorList>
            <person name="Kuwahara H."/>
            <person name="Yuki M."/>
            <person name="Izawa K."/>
            <person name="Ohkuma M."/>
            <person name="Hongoh Y."/>
        </authorList>
    </citation>
    <scope>NUCLEOTIDE SEQUENCE [LARGE SCALE GENOMIC DNA]</scope>
    <source>
        <strain evidence="4 5">Rs-N31</strain>
    </source>
</reference>
<organism evidence="4 5">
    <name type="scientific">Candidatus Desulfovibrio trichonymphae</name>
    <dbReference type="NCBI Taxonomy" id="1725232"/>
    <lineage>
        <taxon>Bacteria</taxon>
        <taxon>Pseudomonadati</taxon>
        <taxon>Thermodesulfobacteriota</taxon>
        <taxon>Desulfovibrionia</taxon>
        <taxon>Desulfovibrionales</taxon>
        <taxon>Desulfovibrionaceae</taxon>
        <taxon>Desulfovibrio</taxon>
    </lineage>
</organism>
<dbReference type="GO" id="GO:0016491">
    <property type="term" value="F:oxidoreductase activity"/>
    <property type="evidence" value="ECO:0007669"/>
    <property type="project" value="InterPro"/>
</dbReference>
<protein>
    <submittedName>
        <fullName evidence="4">Uncharacterized iron-sulfur flavoprotein</fullName>
    </submittedName>
</protein>
<keyword evidence="1" id="KW-0285">Flavoprotein</keyword>
<feature type="domain" description="NADPH-dependent FMN reductase-like" evidence="3">
    <location>
        <begin position="1"/>
        <end position="140"/>
    </location>
</feature>
<dbReference type="KEGG" id="dtr:RSDT_0728"/>
<dbReference type="RefSeq" id="WP_096399752.1">
    <property type="nucleotide sequence ID" value="NZ_AP017368.1"/>
</dbReference>
<gene>
    <name evidence="4" type="ORF">RSDT_0728</name>
</gene>
<evidence type="ECO:0000259" key="3">
    <source>
        <dbReference type="Pfam" id="PF03358"/>
    </source>
</evidence>
<evidence type="ECO:0000313" key="4">
    <source>
        <dbReference type="EMBL" id="BAV92240.1"/>
    </source>
</evidence>
<name>A0A1J1E456_9BACT</name>
<dbReference type="Pfam" id="PF03358">
    <property type="entry name" value="FMN_red"/>
    <property type="match status" value="1"/>
</dbReference>